<dbReference type="Proteomes" id="UP000633619">
    <property type="component" value="Unassembled WGS sequence"/>
</dbReference>
<evidence type="ECO:0000313" key="2">
    <source>
        <dbReference type="EMBL" id="MBH8593950.1"/>
    </source>
</evidence>
<dbReference type="RefSeq" id="WP_181730999.1">
    <property type="nucleotide sequence ID" value="NZ_JACEIR010000001.1"/>
</dbReference>
<name>A0A8I1AB60_THEIN</name>
<comment type="caution">
    <text evidence="2">The sequence shown here is derived from an EMBL/GenBank/DDBJ whole genome shotgun (WGS) entry which is preliminary data.</text>
</comment>
<evidence type="ECO:0000313" key="3">
    <source>
        <dbReference type="Proteomes" id="UP000633619"/>
    </source>
</evidence>
<evidence type="ECO:0000256" key="1">
    <source>
        <dbReference type="SAM" id="MobiDB-lite"/>
    </source>
</evidence>
<protein>
    <submittedName>
        <fullName evidence="2">Uncharacterized protein</fullName>
    </submittedName>
</protein>
<keyword evidence="3" id="KW-1185">Reference proteome</keyword>
<dbReference type="AlphaFoldDB" id="A0A8I1AB60"/>
<reference evidence="2 3" key="1">
    <citation type="submission" date="2020-12" db="EMBL/GenBank/DDBJ databases">
        <title>WGS of Thermoactinomyces spp.</title>
        <authorList>
            <person name="Cheng K."/>
        </authorList>
    </citation>
    <scope>NUCLEOTIDE SEQUENCE [LARGE SCALE GENOMIC DNA]</scope>
    <source>
        <strain evidence="3">CICC 10671\DSM 43846</strain>
    </source>
</reference>
<proteinExistence type="predicted"/>
<accession>A0A8I1AB60</accession>
<feature type="compositionally biased region" description="Basic and acidic residues" evidence="1">
    <location>
        <begin position="135"/>
        <end position="156"/>
    </location>
</feature>
<feature type="region of interest" description="Disordered" evidence="1">
    <location>
        <begin position="130"/>
        <end position="157"/>
    </location>
</feature>
<organism evidence="2 3">
    <name type="scientific">Thermoactinomyces intermedius</name>
    <dbReference type="NCBI Taxonomy" id="2024"/>
    <lineage>
        <taxon>Bacteria</taxon>
        <taxon>Bacillati</taxon>
        <taxon>Bacillota</taxon>
        <taxon>Bacilli</taxon>
        <taxon>Bacillales</taxon>
        <taxon>Thermoactinomycetaceae</taxon>
        <taxon>Thermoactinomyces</taxon>
    </lineage>
</organism>
<dbReference type="EMBL" id="JAECVW010000001">
    <property type="protein sequence ID" value="MBH8593950.1"/>
    <property type="molecule type" value="Genomic_DNA"/>
</dbReference>
<gene>
    <name evidence="2" type="ORF">I8U20_01245</name>
</gene>
<sequence>MENEYRHLECGLTEIVCYYHDEKKFVYIDTHNFEKIDAFPGRWRVHRPGGKFCIINTKSGKTSDSPLCMMHRVIAGDDRNTAVIHVNEDPFDLREENLLSITIGTTNHPGTKAKIEKMLAKQRPLKSLLKNNLSENREEDHTGVDCSTSEKEKQEAKNSIVEAKQSVAAARAEELFIEKEKSSVEQSRELYIKIPSGEIIIKENNKEISSGLFYHDLVQIANFLSKKIAMF</sequence>